<dbReference type="Proteomes" id="UP001597568">
    <property type="component" value="Unassembled WGS sequence"/>
</dbReference>
<keyword evidence="2" id="KW-1185">Reference proteome</keyword>
<dbReference type="EMBL" id="JBHUOR010000129">
    <property type="protein sequence ID" value="MFD2869849.1"/>
    <property type="molecule type" value="Genomic_DNA"/>
</dbReference>
<gene>
    <name evidence="1" type="ORF">ACFSY7_15255</name>
</gene>
<reference evidence="2" key="1">
    <citation type="journal article" date="2019" name="Int. J. Syst. Evol. Microbiol.">
        <title>The Global Catalogue of Microorganisms (GCM) 10K type strain sequencing project: providing services to taxonomists for standard genome sequencing and annotation.</title>
        <authorList>
            <consortium name="The Broad Institute Genomics Platform"/>
            <consortium name="The Broad Institute Genome Sequencing Center for Infectious Disease"/>
            <person name="Wu L."/>
            <person name="Ma J."/>
        </authorList>
    </citation>
    <scope>NUCLEOTIDE SEQUENCE [LARGE SCALE GENOMIC DNA]</scope>
    <source>
        <strain evidence="2">KCTC 33522</strain>
    </source>
</reference>
<organism evidence="1 2">
    <name type="scientific">Kurthia populi</name>
    <dbReference type="NCBI Taxonomy" id="1562132"/>
    <lineage>
        <taxon>Bacteria</taxon>
        <taxon>Bacillati</taxon>
        <taxon>Bacillota</taxon>
        <taxon>Bacilli</taxon>
        <taxon>Bacillales</taxon>
        <taxon>Caryophanaceae</taxon>
        <taxon>Kurthia</taxon>
    </lineage>
</organism>
<evidence type="ECO:0000313" key="1">
    <source>
        <dbReference type="EMBL" id="MFD2869849.1"/>
    </source>
</evidence>
<protein>
    <submittedName>
        <fullName evidence="1">Uncharacterized protein</fullName>
    </submittedName>
</protein>
<proteinExistence type="predicted"/>
<evidence type="ECO:0000313" key="2">
    <source>
        <dbReference type="Proteomes" id="UP001597568"/>
    </source>
</evidence>
<sequence length="78" mass="9046">MVNHLGYDTPVPFVLIAFYNDAGFKFKKVCYTYEEVESVVVAYQKQQGIYKGTTYIQIANELNHSADLLSEYSRELRK</sequence>
<accession>A0ABW5Y3F0</accession>
<name>A0ABW5Y3F0_9BACL</name>
<comment type="caution">
    <text evidence="1">The sequence shown here is derived from an EMBL/GenBank/DDBJ whole genome shotgun (WGS) entry which is preliminary data.</text>
</comment>
<dbReference type="RefSeq" id="WP_380148478.1">
    <property type="nucleotide sequence ID" value="NZ_JBHUOR010000129.1"/>
</dbReference>